<proteinExistence type="predicted"/>
<reference evidence="1 2" key="1">
    <citation type="journal article" date="2015" name="Genome Biol. Evol.">
        <title>Comparative Genomics of a Bacterivorous Green Alga Reveals Evolutionary Causalities and Consequences of Phago-Mixotrophic Mode of Nutrition.</title>
        <authorList>
            <person name="Burns J.A."/>
            <person name="Paasch A."/>
            <person name="Narechania A."/>
            <person name="Kim E."/>
        </authorList>
    </citation>
    <scope>NUCLEOTIDE SEQUENCE [LARGE SCALE GENOMIC DNA]</scope>
    <source>
        <strain evidence="1 2">PLY_AMNH</strain>
    </source>
</reference>
<evidence type="ECO:0000313" key="1">
    <source>
        <dbReference type="EMBL" id="KAK3243394.1"/>
    </source>
</evidence>
<dbReference type="Proteomes" id="UP001190700">
    <property type="component" value="Unassembled WGS sequence"/>
</dbReference>
<evidence type="ECO:0000313" key="2">
    <source>
        <dbReference type="Proteomes" id="UP001190700"/>
    </source>
</evidence>
<dbReference type="AlphaFoldDB" id="A0AAE0BWQ2"/>
<accession>A0AAE0BWQ2</accession>
<keyword evidence="2" id="KW-1185">Reference proteome</keyword>
<name>A0AAE0BWQ2_9CHLO</name>
<protein>
    <submittedName>
        <fullName evidence="1">Uncharacterized protein</fullName>
    </submittedName>
</protein>
<gene>
    <name evidence="1" type="ORF">CYMTET_46950</name>
</gene>
<comment type="caution">
    <text evidence="1">The sequence shown here is derived from an EMBL/GenBank/DDBJ whole genome shotgun (WGS) entry which is preliminary data.</text>
</comment>
<organism evidence="1 2">
    <name type="scientific">Cymbomonas tetramitiformis</name>
    <dbReference type="NCBI Taxonomy" id="36881"/>
    <lineage>
        <taxon>Eukaryota</taxon>
        <taxon>Viridiplantae</taxon>
        <taxon>Chlorophyta</taxon>
        <taxon>Pyramimonadophyceae</taxon>
        <taxon>Pyramimonadales</taxon>
        <taxon>Pyramimonadaceae</taxon>
        <taxon>Cymbomonas</taxon>
    </lineage>
</organism>
<sequence length="210" mass="23757">MALDKEIRSTWHYRKWAKALRETVLGGKANRFAATAKNVGKLGRLVALLRQEFSGAGCGVLRPRGHEQGEVFECVNELLCDKLVDRIEPKGACPPAVRQSHQEEHAALRYHAGVDLILALEQRLVRENRAPDWHPSEATRKEQLIERLDPDFYKSVVDSYAEAEDPEKISLKRLIQLVSLVYQRTLASFSVCGHGCHGRIGVGCWHRRRA</sequence>
<dbReference type="EMBL" id="LGRX02032896">
    <property type="protein sequence ID" value="KAK3243394.1"/>
    <property type="molecule type" value="Genomic_DNA"/>
</dbReference>